<dbReference type="Proteomes" id="UP000017836">
    <property type="component" value="Unassembled WGS sequence"/>
</dbReference>
<dbReference type="Gene3D" id="1.20.1280.50">
    <property type="match status" value="1"/>
</dbReference>
<organism evidence="3 4">
    <name type="scientific">Amborella trichopoda</name>
    <dbReference type="NCBI Taxonomy" id="13333"/>
    <lineage>
        <taxon>Eukaryota</taxon>
        <taxon>Viridiplantae</taxon>
        <taxon>Streptophyta</taxon>
        <taxon>Embryophyta</taxon>
        <taxon>Tracheophyta</taxon>
        <taxon>Spermatophyta</taxon>
        <taxon>Magnoliopsida</taxon>
        <taxon>Amborellales</taxon>
        <taxon>Amborellaceae</taxon>
        <taxon>Amborella</taxon>
    </lineage>
</organism>
<dbReference type="SUPFAM" id="SSF81383">
    <property type="entry name" value="F-box domain"/>
    <property type="match status" value="1"/>
</dbReference>
<dbReference type="PANTHER" id="PTHR44259">
    <property type="entry name" value="OS07G0183000 PROTEIN-RELATED"/>
    <property type="match status" value="1"/>
</dbReference>
<dbReference type="EMBL" id="KI394665">
    <property type="protein sequence ID" value="ERN01921.1"/>
    <property type="molecule type" value="Genomic_DNA"/>
</dbReference>
<evidence type="ECO:0000313" key="3">
    <source>
        <dbReference type="EMBL" id="ERN01921.1"/>
    </source>
</evidence>
<name>W1P2U8_AMBTC</name>
<keyword evidence="4" id="KW-1185">Reference proteome</keyword>
<dbReference type="CDD" id="cd09917">
    <property type="entry name" value="F-box_SF"/>
    <property type="match status" value="1"/>
</dbReference>
<feature type="domain" description="F-box" evidence="2">
    <location>
        <begin position="48"/>
        <end position="79"/>
    </location>
</feature>
<accession>W1P2U8</accession>
<evidence type="ECO:0000259" key="2">
    <source>
        <dbReference type="Pfam" id="PF12937"/>
    </source>
</evidence>
<protein>
    <submittedName>
        <fullName evidence="3">Uncharacterized protein</fullName>
    </submittedName>
</protein>
<sequence>MGSWQASLQLLASWNPFMELMRSWRTLSRKRKCHHEEEVGGADEERCWSELPPEVLCLVIERLTMPDFVRATAVCKPWAWVGRCGPAKPTRCKLPWLLVATRTNGSESWHMLDVLSGSAYVLSLSDLEGCKCHSSRQGWLLCSKGSSIFFLNPFSKARIDLPKLRFPFDRAIFSGPPRGSSSGCLVILFRSLGSTRLVSTWQPGDEDWKSYFCLNGRSIGQIEDAAFGPEGWAYCIDTDMNLGAFNTNLRTWKGFFPLPLRTSGRLYCSDPRLMEADNGDIYMAVTHWANGEIGVVVLGICQMMETNRLSFLPWKPVQGWMLMGSGSCFVESEKDRPSIKTDEVIRYMDQQSDSPPILRRYSAIPREEEEKPRTSFPILLMPREPYLCAIWVDPMFNEVSSHLD</sequence>
<dbReference type="InterPro" id="IPR036047">
    <property type="entry name" value="F-box-like_dom_sf"/>
</dbReference>
<reference evidence="4" key="1">
    <citation type="journal article" date="2013" name="Science">
        <title>The Amborella genome and the evolution of flowering plants.</title>
        <authorList>
            <consortium name="Amborella Genome Project"/>
        </authorList>
    </citation>
    <scope>NUCLEOTIDE SEQUENCE [LARGE SCALE GENOMIC DNA]</scope>
</reference>
<dbReference type="Pfam" id="PF12937">
    <property type="entry name" value="F-box-like"/>
    <property type="match status" value="1"/>
</dbReference>
<dbReference type="eggNOG" id="ENOG502QWFR">
    <property type="taxonomic scope" value="Eukaryota"/>
</dbReference>
<evidence type="ECO:0000313" key="4">
    <source>
        <dbReference type="Proteomes" id="UP000017836"/>
    </source>
</evidence>
<gene>
    <name evidence="3" type="ORF">AMTR_s01742p00007150</name>
</gene>
<dbReference type="PANTHER" id="PTHR44259:SF114">
    <property type="entry name" value="OS06G0707300 PROTEIN"/>
    <property type="match status" value="1"/>
</dbReference>
<dbReference type="AlphaFoldDB" id="W1P2U8"/>
<dbReference type="Pfam" id="PF03478">
    <property type="entry name" value="Beta-prop_KIB1-4"/>
    <property type="match status" value="1"/>
</dbReference>
<feature type="domain" description="KIB1-4 beta-propeller" evidence="1">
    <location>
        <begin position="119"/>
        <end position="342"/>
    </location>
</feature>
<dbReference type="HOGENOM" id="CLU_682157_0_0_1"/>
<dbReference type="Gramene" id="ERN01921">
    <property type="protein sequence ID" value="ERN01921"/>
    <property type="gene ID" value="AMTR_s01742p00007150"/>
</dbReference>
<dbReference type="InterPro" id="IPR005174">
    <property type="entry name" value="KIB1-4_b-propeller"/>
</dbReference>
<dbReference type="InterPro" id="IPR050942">
    <property type="entry name" value="F-box_BR-signaling"/>
</dbReference>
<evidence type="ECO:0000259" key="1">
    <source>
        <dbReference type="Pfam" id="PF03478"/>
    </source>
</evidence>
<dbReference type="InterPro" id="IPR001810">
    <property type="entry name" value="F-box_dom"/>
</dbReference>
<proteinExistence type="predicted"/>